<keyword evidence="1" id="KW-0732">Signal</keyword>
<dbReference type="Proteomes" id="UP000824250">
    <property type="component" value="Unassembled WGS sequence"/>
</dbReference>
<reference evidence="2" key="1">
    <citation type="submission" date="2020-10" db="EMBL/GenBank/DDBJ databases">
        <authorList>
            <person name="Gilroy R."/>
        </authorList>
    </citation>
    <scope>NUCLEOTIDE SEQUENCE</scope>
    <source>
        <strain evidence="2">CHK180-2868</strain>
    </source>
</reference>
<organism evidence="2 3">
    <name type="scientific">Candidatus Copromonas faecavium</name>
    <name type="common">nom. illeg.</name>
    <dbReference type="NCBI Taxonomy" id="2840740"/>
    <lineage>
        <taxon>Bacteria</taxon>
        <taxon>Bacillati</taxon>
        <taxon>Bacillota</taxon>
        <taxon>Clostridia</taxon>
        <taxon>Lachnospirales</taxon>
        <taxon>Lachnospiraceae</taxon>
        <taxon>Candidatus Copromonas (nom. illeg.)</taxon>
    </lineage>
</organism>
<comment type="caution">
    <text evidence="2">The sequence shown here is derived from an EMBL/GenBank/DDBJ whole genome shotgun (WGS) entry which is preliminary data.</text>
</comment>
<evidence type="ECO:0000313" key="2">
    <source>
        <dbReference type="EMBL" id="HIR05620.1"/>
    </source>
</evidence>
<dbReference type="PANTHER" id="PTHR40050:SF1">
    <property type="entry name" value="INNER SPORE COAT PROTEIN H"/>
    <property type="match status" value="1"/>
</dbReference>
<dbReference type="InterPro" id="IPR014867">
    <property type="entry name" value="Spore_coat_CotH_CotH2/3/7"/>
</dbReference>
<feature type="signal peptide" evidence="1">
    <location>
        <begin position="1"/>
        <end position="24"/>
    </location>
</feature>
<keyword evidence="2" id="KW-0808">Transferase</keyword>
<sequence>MKDRVKWLIIMGMGVLLLSGCAESSEQPADETETETANENYVEKETATLEDYHLRDKVSVYEEDEEGSIVTMYLTVREGNSAENTNHTWTEVNTYSKYWYEENNIPQYAVEGILQIGDENGPQVGEVGYGETVPNAIIKIRGQTSTRREQKNYKIELKDGKGEWRGQQTINLNKHVNEGLRFRNKLAYDLMKEIPQMMSARTQFVHLYVKDETAGGSGVFEDYGLFTQVEQINKTYLRKHGLDNNGQLYKIEFFEFQRYEDAIKLSTDPSYDLEIFEDYLEVKGDEDHSKLIAMLQDVNDYSIPIEQTVEKWFDTENLFYWMGFHILTGNNDTNSRNYFLYSPLNVNKFYILSWDNDGSFHSMEDQVSGKIGEEDSWEHGLSNYWGNILYQRMFKVKEYRDGLTAAIEDLRSQYLTEEKINSLVSTYRIVTKPYVYRMPDLMYAPLTESEYDVVADSIAKEVEENYQLYLESLEKPMPFYIGVPEASGDKLTFVWDTAYDFDGENITYSIDVSSDYLFQNIIYSSTDLRIPEMETNILPPGQYFVRVIAENESGKTQTAFDYYSIDEGKVYGTKCFYILEDGSIEEDIRVE</sequence>
<dbReference type="AlphaFoldDB" id="A0A9D1A5Z3"/>
<dbReference type="InterPro" id="IPR013783">
    <property type="entry name" value="Ig-like_fold"/>
</dbReference>
<dbReference type="PANTHER" id="PTHR40050">
    <property type="entry name" value="INNER SPORE COAT PROTEIN H"/>
    <property type="match status" value="1"/>
</dbReference>
<dbReference type="GO" id="GO:0016301">
    <property type="term" value="F:kinase activity"/>
    <property type="evidence" value="ECO:0007669"/>
    <property type="project" value="UniProtKB-KW"/>
</dbReference>
<evidence type="ECO:0000313" key="3">
    <source>
        <dbReference type="Proteomes" id="UP000824250"/>
    </source>
</evidence>
<name>A0A9D1A5Z3_9FIRM</name>
<dbReference type="EMBL" id="DVGC01000036">
    <property type="protein sequence ID" value="HIR05620.1"/>
    <property type="molecule type" value="Genomic_DNA"/>
</dbReference>
<accession>A0A9D1A5Z3</accession>
<gene>
    <name evidence="2" type="ORF">IAB28_06605</name>
</gene>
<keyword evidence="2" id="KW-0418">Kinase</keyword>
<protein>
    <submittedName>
        <fullName evidence="2">CotH kinase family protein</fullName>
    </submittedName>
</protein>
<proteinExistence type="predicted"/>
<reference evidence="2" key="2">
    <citation type="journal article" date="2021" name="PeerJ">
        <title>Extensive microbial diversity within the chicken gut microbiome revealed by metagenomics and culture.</title>
        <authorList>
            <person name="Gilroy R."/>
            <person name="Ravi A."/>
            <person name="Getino M."/>
            <person name="Pursley I."/>
            <person name="Horton D.L."/>
            <person name="Alikhan N.F."/>
            <person name="Baker D."/>
            <person name="Gharbi K."/>
            <person name="Hall N."/>
            <person name="Watson M."/>
            <person name="Adriaenssens E.M."/>
            <person name="Foster-Nyarko E."/>
            <person name="Jarju S."/>
            <person name="Secka A."/>
            <person name="Antonio M."/>
            <person name="Oren A."/>
            <person name="Chaudhuri R.R."/>
            <person name="La Ragione R."/>
            <person name="Hildebrand F."/>
            <person name="Pallen M.J."/>
        </authorList>
    </citation>
    <scope>NUCLEOTIDE SEQUENCE</scope>
    <source>
        <strain evidence="2">CHK180-2868</strain>
    </source>
</reference>
<dbReference type="PROSITE" id="PS51257">
    <property type="entry name" value="PROKAR_LIPOPROTEIN"/>
    <property type="match status" value="1"/>
</dbReference>
<evidence type="ECO:0000256" key="1">
    <source>
        <dbReference type="SAM" id="SignalP"/>
    </source>
</evidence>
<dbReference type="Pfam" id="PF08757">
    <property type="entry name" value="CotH"/>
    <property type="match status" value="1"/>
</dbReference>
<feature type="chain" id="PRO_5039124703" evidence="1">
    <location>
        <begin position="25"/>
        <end position="591"/>
    </location>
</feature>
<dbReference type="Gene3D" id="2.60.40.10">
    <property type="entry name" value="Immunoglobulins"/>
    <property type="match status" value="1"/>
</dbReference>